<dbReference type="PANTHER" id="PTHR47637">
    <property type="entry name" value="CHAPERONE SURA"/>
    <property type="match status" value="1"/>
</dbReference>
<dbReference type="PROSITE" id="PS50198">
    <property type="entry name" value="PPIC_PPIASE_2"/>
    <property type="match status" value="2"/>
</dbReference>
<dbReference type="EMBL" id="DPMF01000422">
    <property type="protein sequence ID" value="HCV83031.1"/>
    <property type="molecule type" value="Genomic_DNA"/>
</dbReference>
<dbReference type="InterPro" id="IPR050280">
    <property type="entry name" value="OMP_Chaperone_SurA"/>
</dbReference>
<accession>A0A3D5J4K7</accession>
<keyword evidence="2 6" id="KW-0413">Isomerase</keyword>
<evidence type="ECO:0000313" key="6">
    <source>
        <dbReference type="EMBL" id="HCV83031.1"/>
    </source>
</evidence>
<dbReference type="PANTHER" id="PTHR47637:SF1">
    <property type="entry name" value="CHAPERONE SURA"/>
    <property type="match status" value="1"/>
</dbReference>
<comment type="caution">
    <text evidence="6">The sequence shown here is derived from an EMBL/GenBank/DDBJ whole genome shotgun (WGS) entry which is preliminary data.</text>
</comment>
<feature type="domain" description="PpiC" evidence="5">
    <location>
        <begin position="208"/>
        <end position="307"/>
    </location>
</feature>
<keyword evidence="2" id="KW-0697">Rotamase</keyword>
<evidence type="ECO:0000256" key="3">
    <source>
        <dbReference type="SAM" id="MobiDB-lite"/>
    </source>
</evidence>
<dbReference type="InterPro" id="IPR046357">
    <property type="entry name" value="PPIase_dom_sf"/>
</dbReference>
<keyword evidence="1 4" id="KW-0732">Signal</keyword>
<evidence type="ECO:0000313" key="7">
    <source>
        <dbReference type="Proteomes" id="UP000264330"/>
    </source>
</evidence>
<dbReference type="Gene3D" id="3.10.50.40">
    <property type="match status" value="2"/>
</dbReference>
<organism evidence="6 7">
    <name type="scientific">Zunongwangia profunda</name>
    <dbReference type="NCBI Taxonomy" id="398743"/>
    <lineage>
        <taxon>Bacteria</taxon>
        <taxon>Pseudomonadati</taxon>
        <taxon>Bacteroidota</taxon>
        <taxon>Flavobacteriia</taxon>
        <taxon>Flavobacteriales</taxon>
        <taxon>Flavobacteriaceae</taxon>
        <taxon>Zunongwangia</taxon>
    </lineage>
</organism>
<proteinExistence type="predicted"/>
<feature type="region of interest" description="Disordered" evidence="3">
    <location>
        <begin position="355"/>
        <end position="384"/>
    </location>
</feature>
<feature type="compositionally biased region" description="Basic and acidic residues" evidence="3">
    <location>
        <begin position="356"/>
        <end position="369"/>
    </location>
</feature>
<dbReference type="SUPFAM" id="SSF54534">
    <property type="entry name" value="FKBP-like"/>
    <property type="match status" value="2"/>
</dbReference>
<name>A0A3D5J4K7_9FLAO</name>
<evidence type="ECO:0000256" key="4">
    <source>
        <dbReference type="SAM" id="SignalP"/>
    </source>
</evidence>
<dbReference type="AlphaFoldDB" id="A0A3D5J4K7"/>
<sequence>MQLKTINLRFTIKRSLMLGAILLGLHAGAQEIIVTDSTSIPLEDELAQNENLTAKEGARRKVDGIAAVIGDYIILDSDIDLTRKDIQSQGNSTANVTDCQLAGSLMENKLYAHQAIQDSIIVPDAQINNYIDQQIAGMVRQLGSIEDVLEFYKRDSEAEFRNELFDLNKQSQLAQKMRQKIIENIEVTPEEVRAYFNEIPKDSLPVFGDEVEISEIVVKPEVPEEEKQKTIDRLNQFREDVLENGSKFATKAILYSDDTQTGGNILSLGRKDAFVKEFKDVAFSLREGEISEPFETTYGYHIIQLVKVRGQEIDVRHILLIPDVNNAAVEKAKKEIDQVREKIVNGEIEFAQAAREVSDREETKADGGKMRNPTTGDTGFDQKNLPPRLYSQISELKDGEISYRLTEQDEMGRPIFKIVKIDKRIPQHIADYGTDYMKIKDLALQDKRIKAIQEWQKEKIQDTYVKVSGKYRDCEYTSNWLKK</sequence>
<evidence type="ECO:0000256" key="1">
    <source>
        <dbReference type="ARBA" id="ARBA00022729"/>
    </source>
</evidence>
<dbReference type="InterPro" id="IPR027304">
    <property type="entry name" value="Trigger_fact/SurA_dom_sf"/>
</dbReference>
<evidence type="ECO:0000256" key="2">
    <source>
        <dbReference type="PROSITE-ProRule" id="PRU00278"/>
    </source>
</evidence>
<dbReference type="Proteomes" id="UP000264330">
    <property type="component" value="Unassembled WGS sequence"/>
</dbReference>
<evidence type="ECO:0000259" key="5">
    <source>
        <dbReference type="PROSITE" id="PS50198"/>
    </source>
</evidence>
<dbReference type="GO" id="GO:0003755">
    <property type="term" value="F:peptidyl-prolyl cis-trans isomerase activity"/>
    <property type="evidence" value="ECO:0007669"/>
    <property type="project" value="UniProtKB-KW"/>
</dbReference>
<dbReference type="Pfam" id="PF00639">
    <property type="entry name" value="Rotamase"/>
    <property type="match status" value="2"/>
</dbReference>
<dbReference type="InterPro" id="IPR000297">
    <property type="entry name" value="PPIase_PpiC"/>
</dbReference>
<dbReference type="SUPFAM" id="SSF109998">
    <property type="entry name" value="Triger factor/SurA peptide-binding domain-like"/>
    <property type="match status" value="1"/>
</dbReference>
<feature type="signal peptide" evidence="4">
    <location>
        <begin position="1"/>
        <end position="29"/>
    </location>
</feature>
<protein>
    <submittedName>
        <fullName evidence="6">Peptidylprolyl isomerase</fullName>
    </submittedName>
</protein>
<feature type="chain" id="PRO_5017630951" evidence="4">
    <location>
        <begin position="30"/>
        <end position="483"/>
    </location>
</feature>
<dbReference type="Gene3D" id="1.10.4030.10">
    <property type="entry name" value="Porin chaperone SurA, peptide-binding domain"/>
    <property type="match status" value="1"/>
</dbReference>
<feature type="domain" description="PpiC" evidence="5">
    <location>
        <begin position="310"/>
        <end position="420"/>
    </location>
</feature>
<reference evidence="6 7" key="1">
    <citation type="journal article" date="2018" name="Nat. Biotechnol.">
        <title>A standardized bacterial taxonomy based on genome phylogeny substantially revises the tree of life.</title>
        <authorList>
            <person name="Parks D.H."/>
            <person name="Chuvochina M."/>
            <person name="Waite D.W."/>
            <person name="Rinke C."/>
            <person name="Skarshewski A."/>
            <person name="Chaumeil P.A."/>
            <person name="Hugenholtz P."/>
        </authorList>
    </citation>
    <scope>NUCLEOTIDE SEQUENCE [LARGE SCALE GENOMIC DNA]</scope>
    <source>
        <strain evidence="6">UBA9359</strain>
    </source>
</reference>
<gene>
    <name evidence="6" type="ORF">DGQ38_18495</name>
</gene>